<dbReference type="Pfam" id="PF05729">
    <property type="entry name" value="NACHT"/>
    <property type="match status" value="1"/>
</dbReference>
<gene>
    <name evidence="3" type="ORF">NJ959_12910</name>
</gene>
<evidence type="ECO:0000259" key="2">
    <source>
        <dbReference type="Pfam" id="PF05729"/>
    </source>
</evidence>
<keyword evidence="1" id="KW-0812">Transmembrane</keyword>
<dbReference type="AlphaFoldDB" id="A0AAE3GRH7"/>
<feature type="transmembrane region" description="Helical" evidence="1">
    <location>
        <begin position="478"/>
        <end position="500"/>
    </location>
</feature>
<keyword evidence="4" id="KW-1185">Reference proteome</keyword>
<dbReference type="InterPro" id="IPR027417">
    <property type="entry name" value="P-loop_NTPase"/>
</dbReference>
<dbReference type="InterPro" id="IPR007111">
    <property type="entry name" value="NACHT_NTPase"/>
</dbReference>
<accession>A0AAE3GRH7</accession>
<evidence type="ECO:0000313" key="3">
    <source>
        <dbReference type="EMBL" id="MCP2729356.1"/>
    </source>
</evidence>
<feature type="transmembrane region" description="Helical" evidence="1">
    <location>
        <begin position="412"/>
        <end position="431"/>
    </location>
</feature>
<proteinExistence type="predicted"/>
<feature type="domain" description="NACHT" evidence="2">
    <location>
        <begin position="117"/>
        <end position="226"/>
    </location>
</feature>
<evidence type="ECO:0000313" key="4">
    <source>
        <dbReference type="Proteomes" id="UP001204953"/>
    </source>
</evidence>
<feature type="transmembrane region" description="Helical" evidence="1">
    <location>
        <begin position="521"/>
        <end position="543"/>
    </location>
</feature>
<sequence>MIKKIADYIGKIGIIFIKSPIGAIKFIINFIAINITINSPVSPCLSDEKPKQDLLQLVQDEVNKKLNVFPYHGELIILKKNLHESLVKHTDLRKEPITDPDYNIFDIFNYKDGAYRKLVIVGEPGSGKTITLYELTQELIKEAKADENKPIPVVVDLCSWKKDKQSMREWLVEKLSHKYKLEKQLFINWFGERKILPLLDGLDEVKPEYQQDCVLAINKLLEEINPPQYLVVCCRIEEYESLIRNNDYSRLNFFQAIELQELTVQQIHNRLKYMKLDRIWQIIKDRGHLLKLLCTPLMLSIAIEVYTKISDRELNQFNSSAKLQPYLFNQYITIKLPHEDIPVRDRDRNIDTTRWLIWLAQNLKRRNQKEFLIEEIQPDWLPKYRIIYYIGVALILSLFSFIISILLNHIHIFNLTFVYYLVSAIIVLSIAQNPSISIVESFTWTNWSFRQVKWVWIISLFAALCLGVVNWINNGIVAGLKVTLITAIVATIVSLPTGFTGVERPRKTYANQGIIKSCKNAVIFGFCLGLISTLIGILIGILIDLRIDGLLNLLKVDAILGIIVGLMSGLFMGGITCIQHFILRLILRWNGLPWNFTLFLDYATQKGFLQGIGGSYQFMHDLLRDHFATQLPRYQNKVQ</sequence>
<protein>
    <submittedName>
        <fullName evidence="3">NACHT domain-containing protein</fullName>
    </submittedName>
</protein>
<feature type="transmembrane region" description="Helical" evidence="1">
    <location>
        <begin position="558"/>
        <end position="583"/>
    </location>
</feature>
<dbReference type="Proteomes" id="UP001204953">
    <property type="component" value="Unassembled WGS sequence"/>
</dbReference>
<name>A0AAE3GRH7_9CYAN</name>
<organism evidence="3 4">
    <name type="scientific">Limnofasciculus baicalensis BBK-W-15</name>
    <dbReference type="NCBI Taxonomy" id="2699891"/>
    <lineage>
        <taxon>Bacteria</taxon>
        <taxon>Bacillati</taxon>
        <taxon>Cyanobacteriota</taxon>
        <taxon>Cyanophyceae</taxon>
        <taxon>Coleofasciculales</taxon>
        <taxon>Coleofasciculaceae</taxon>
        <taxon>Limnofasciculus</taxon>
        <taxon>Limnofasciculus baicalensis</taxon>
    </lineage>
</organism>
<reference evidence="3" key="1">
    <citation type="submission" date="2022-06" db="EMBL/GenBank/DDBJ databases">
        <title>New cyanobacteria of genus Symplocastrum in benthos of Lake Baikal.</title>
        <authorList>
            <person name="Sorokovikova E."/>
            <person name="Tikhonova I."/>
            <person name="Krasnopeev A."/>
            <person name="Evseev P."/>
            <person name="Gladkikh A."/>
            <person name="Belykh O."/>
        </authorList>
    </citation>
    <scope>NUCLEOTIDE SEQUENCE</scope>
    <source>
        <strain evidence="3">BBK-W-15</strain>
    </source>
</reference>
<dbReference type="Gene3D" id="3.40.50.300">
    <property type="entry name" value="P-loop containing nucleotide triphosphate hydrolases"/>
    <property type="match status" value="1"/>
</dbReference>
<comment type="caution">
    <text evidence="3">The sequence shown here is derived from an EMBL/GenBank/DDBJ whole genome shotgun (WGS) entry which is preliminary data.</text>
</comment>
<evidence type="ECO:0000256" key="1">
    <source>
        <dbReference type="SAM" id="Phobius"/>
    </source>
</evidence>
<keyword evidence="1" id="KW-1133">Transmembrane helix</keyword>
<feature type="transmembrane region" description="Helical" evidence="1">
    <location>
        <begin position="452"/>
        <end position="472"/>
    </location>
</feature>
<keyword evidence="1" id="KW-0472">Membrane</keyword>
<feature type="transmembrane region" description="Helical" evidence="1">
    <location>
        <begin position="386"/>
        <end position="406"/>
    </location>
</feature>
<dbReference type="SUPFAM" id="SSF52540">
    <property type="entry name" value="P-loop containing nucleoside triphosphate hydrolases"/>
    <property type="match status" value="1"/>
</dbReference>
<dbReference type="EMBL" id="JAMZMM010000110">
    <property type="protein sequence ID" value="MCP2729356.1"/>
    <property type="molecule type" value="Genomic_DNA"/>
</dbReference>